<feature type="chain" id="PRO_5003408882" evidence="2">
    <location>
        <begin position="19"/>
        <end position="861"/>
    </location>
</feature>
<dbReference type="eggNOG" id="ENOG502S0M4">
    <property type="taxonomic scope" value="Eukaryota"/>
</dbReference>
<evidence type="ECO:0000256" key="2">
    <source>
        <dbReference type="SAM" id="SignalP"/>
    </source>
</evidence>
<proteinExistence type="predicted"/>
<feature type="region of interest" description="Disordered" evidence="1">
    <location>
        <begin position="66"/>
        <end position="97"/>
    </location>
</feature>
<feature type="signal peptide" evidence="2">
    <location>
        <begin position="1"/>
        <end position="18"/>
    </location>
</feature>
<accession>G0S457</accession>
<reference evidence="3 4" key="1">
    <citation type="journal article" date="2011" name="Cell">
        <title>Insight into structure and assembly of the nuclear pore complex by utilizing the genome of a eukaryotic thermophile.</title>
        <authorList>
            <person name="Amlacher S."/>
            <person name="Sarges P."/>
            <person name="Flemming D."/>
            <person name="van Noort V."/>
            <person name="Kunze R."/>
            <person name="Devos D.P."/>
            <person name="Arumugam M."/>
            <person name="Bork P."/>
            <person name="Hurt E."/>
        </authorList>
    </citation>
    <scope>NUCLEOTIDE SEQUENCE [LARGE SCALE GENOMIC DNA]</scope>
    <source>
        <strain evidence="4">DSM 1495 / CBS 144.50 / IMI 039719</strain>
    </source>
</reference>
<gene>
    <name evidence="3" type="ORF">CTHT_0030780</name>
</gene>
<name>G0S457_CHATD</name>
<dbReference type="Proteomes" id="UP000008066">
    <property type="component" value="Unassembled WGS sequence"/>
</dbReference>
<feature type="compositionally biased region" description="Basic and acidic residues" evidence="1">
    <location>
        <begin position="73"/>
        <end position="89"/>
    </location>
</feature>
<protein>
    <submittedName>
        <fullName evidence="3">Uncharacterized protein</fullName>
    </submittedName>
</protein>
<dbReference type="GeneID" id="18257116"/>
<dbReference type="AlphaFoldDB" id="G0S457"/>
<feature type="compositionally biased region" description="Low complexity" evidence="1">
    <location>
        <begin position="668"/>
        <end position="682"/>
    </location>
</feature>
<keyword evidence="2" id="KW-0732">Signal</keyword>
<dbReference type="EMBL" id="GL988041">
    <property type="protein sequence ID" value="EGS21231.1"/>
    <property type="molecule type" value="Genomic_DNA"/>
</dbReference>
<sequence>MVGSALALSLIGLGAVNALPTGKPAARRQWLGDGSTVFIPGNEAELPPCLTEVPLKQQPPCLLPPVVGGLEPSNRKRDAKSSRRSEKRGFWIGDPSSEFIPGNEEQLPTCLTDVPLKQQPPCLLPPIVGPIEPSNKAKRQFWIGDGSSDFIPGNEEQLPTCLVDLPLNQQPPCLLPPIVGPIEPSNKAKRQVIIGDPSSVFIPGNEEELSPCLVDVPLQEQWPCLLAPIVGGIEPSNKAKRQFWIGDGSSEFIPGNEEKLPECLIGVPLKEQPPCLLPPIVGPIEPSSKTKRQFWIGDGSSDFIPGNEEKLPECLLDVPLKQQPPCLLPPIVGPIEPSPKAKRQILIGDGSSVFIPGQGDIPVCLVDVPLNEQPPCILPPIVGGLEPPTLLEPGKLPKRDTFALVDLDAVGTYKDECPDVEGAQLALKVLLEKEKLDVEELIIKKKLEAFLKGCGVSAIISPEGSWIFIKPADKRNLAVSSFDLTGLKAAFEALVSVASLNPNGLPSFNNWLVLQQIAAILDIYGSPVNSTFDVATKRDTNYSEVTKTVAVKSCSIGDIMGLRAALMALLAAYGNPAHAPPTVFLAEQVIVAALQVCGEAVQGWITLLPGAAQPGPIVPETPVPGGPIKPDPTVPGGPLEPENPIPGGELEPETPVPGGELEPEKPVPGGEITPENPIPGGEIEPEKPVPGGEITPENPIPGCELEPEKPIPGGEITPENPIPGGEITPENPIPGGEITPENPIPGGEITPENPIPGGEIIPENPIPGGEIIPENPIPGGELVPSTKAKRDVIVSVSNPEALLETLRILEQAYGGYGSGTIPVPVWLILVNIVSILQSIPGVIVPGWPVLGPGSVVLTPST</sequence>
<dbReference type="KEGG" id="cthr:CTHT_0030780"/>
<dbReference type="OrthoDB" id="4762260at2759"/>
<keyword evidence="4" id="KW-1185">Reference proteome</keyword>
<dbReference type="HOGENOM" id="CLU_298777_0_0_1"/>
<feature type="compositionally biased region" description="Pro residues" evidence="1">
    <location>
        <begin position="617"/>
        <end position="635"/>
    </location>
</feature>
<evidence type="ECO:0000313" key="3">
    <source>
        <dbReference type="EMBL" id="EGS21231.1"/>
    </source>
</evidence>
<evidence type="ECO:0000256" key="1">
    <source>
        <dbReference type="SAM" id="MobiDB-lite"/>
    </source>
</evidence>
<dbReference type="RefSeq" id="XP_006693527.1">
    <property type="nucleotide sequence ID" value="XM_006693464.1"/>
</dbReference>
<organism evidence="4">
    <name type="scientific">Chaetomium thermophilum (strain DSM 1495 / CBS 144.50 / IMI 039719)</name>
    <name type="common">Thermochaetoides thermophila</name>
    <dbReference type="NCBI Taxonomy" id="759272"/>
    <lineage>
        <taxon>Eukaryota</taxon>
        <taxon>Fungi</taxon>
        <taxon>Dikarya</taxon>
        <taxon>Ascomycota</taxon>
        <taxon>Pezizomycotina</taxon>
        <taxon>Sordariomycetes</taxon>
        <taxon>Sordariomycetidae</taxon>
        <taxon>Sordariales</taxon>
        <taxon>Chaetomiaceae</taxon>
        <taxon>Thermochaetoides</taxon>
    </lineage>
</organism>
<feature type="region of interest" description="Disordered" evidence="1">
    <location>
        <begin position="617"/>
        <end position="682"/>
    </location>
</feature>
<evidence type="ECO:0000313" key="4">
    <source>
        <dbReference type="Proteomes" id="UP000008066"/>
    </source>
</evidence>